<organism evidence="2 3">
    <name type="scientific">Aspergillus arachidicola</name>
    <dbReference type="NCBI Taxonomy" id="656916"/>
    <lineage>
        <taxon>Eukaryota</taxon>
        <taxon>Fungi</taxon>
        <taxon>Dikarya</taxon>
        <taxon>Ascomycota</taxon>
        <taxon>Pezizomycotina</taxon>
        <taxon>Eurotiomycetes</taxon>
        <taxon>Eurotiomycetidae</taxon>
        <taxon>Eurotiales</taxon>
        <taxon>Aspergillaceae</taxon>
        <taxon>Aspergillus</taxon>
        <taxon>Aspergillus subgen. Circumdati</taxon>
    </lineage>
</organism>
<dbReference type="PANTHER" id="PTHR46082">
    <property type="entry name" value="ATP/GTP-BINDING PROTEIN-RELATED"/>
    <property type="match status" value="1"/>
</dbReference>
<dbReference type="Pfam" id="PF01048">
    <property type="entry name" value="PNP_UDP_1"/>
    <property type="match status" value="1"/>
</dbReference>
<dbReference type="Gene3D" id="3.40.50.1580">
    <property type="entry name" value="Nucleoside phosphorylase domain"/>
    <property type="match status" value="1"/>
</dbReference>
<comment type="caution">
    <text evidence="2">The sequence shown here is derived from an EMBL/GenBank/DDBJ whole genome shotgun (WGS) entry which is preliminary data.</text>
</comment>
<gene>
    <name evidence="2" type="ORF">AARAC_007945</name>
</gene>
<dbReference type="PANTHER" id="PTHR46082:SF11">
    <property type="entry name" value="AAA+ ATPASE DOMAIN-CONTAINING PROTEIN-RELATED"/>
    <property type="match status" value="1"/>
</dbReference>
<dbReference type="InterPro" id="IPR053137">
    <property type="entry name" value="NLR-like"/>
</dbReference>
<proteinExistence type="predicted"/>
<dbReference type="EMBL" id="NEXV01000526">
    <property type="protein sequence ID" value="PIG82392.1"/>
    <property type="molecule type" value="Genomic_DNA"/>
</dbReference>
<keyword evidence="3" id="KW-1185">Reference proteome</keyword>
<dbReference type="InterPro" id="IPR000845">
    <property type="entry name" value="Nucleoside_phosphorylase_d"/>
</dbReference>
<protein>
    <submittedName>
        <fullName evidence="2">Pfs domain protein</fullName>
    </submittedName>
</protein>
<evidence type="ECO:0000259" key="1">
    <source>
        <dbReference type="Pfam" id="PF01048"/>
    </source>
</evidence>
<dbReference type="CDD" id="cd09008">
    <property type="entry name" value="MTAN"/>
    <property type="match status" value="1"/>
</dbReference>
<dbReference type="SUPFAM" id="SSF53167">
    <property type="entry name" value="Purine and uridine phosphorylases"/>
    <property type="match status" value="1"/>
</dbReference>
<dbReference type="Proteomes" id="UP000231358">
    <property type="component" value="Unassembled WGS sequence"/>
</dbReference>
<reference evidence="2 3" key="1">
    <citation type="submission" date="2017-05" db="EMBL/GenBank/DDBJ databases">
        <title>Genome sequence for an aflatoxigenic pathogen of Argentinian peanut, Aspergillus arachidicola.</title>
        <authorList>
            <person name="Moore G."/>
            <person name="Beltz S.B."/>
            <person name="Mack B.M."/>
        </authorList>
    </citation>
    <scope>NUCLEOTIDE SEQUENCE [LARGE SCALE GENOMIC DNA]</scope>
    <source>
        <strain evidence="2 3">CBS 117610</strain>
    </source>
</reference>
<name>A0A2G7FP15_9EURO</name>
<sequence length="628" mass="69960">MWSRYSKRLSQRPVSRDQNYRDLLETHSQSLGYQKLGTIKIDCSFMPDSQWGILQKVAGAPAWLLYLQLQFSQPSDCKLANANVELTFEKMAPASQELIGLSNIGPVLTEYFGRRGIAGNDLIEPEPSVVYGSTGVNDRPNAHKGPGSYRDAGTQWSLQAYTWPVEGDNSGLHRRVEWIIKEADSQHQALLHRGQVRVALVLQHDLDPFSITVRIVGQLHRHRGWFKFPSSTESSTRHLCVRVLPSAHEQTPLDERAKQLNEDMTALLVESLRPRIRLPRGLGLEERKSIYDQSTKTAPLINQTTIPTPHRQPEEYTIGWICALPLEMAAARAMLDEIHVTLPTLPNDYNNYTLGNIGSHNIVVACLPIGVYGTTSAATVATRMLATFPSIRFSLMVGIGGGVPSSTADIRLGDVVVSKPNGRLGGVVQYDYGKTVANGIFEQTGALNKPPQALLTTVAKMQAEHMMRGDRIHNYLSQMVAAYPRMQNFTYPGQERDYLFRADYDHEGSNPTCENCNPAQTVDRKVRMQNTPVVHYGTIASGNQVIKHGQTRDRIAQQQGILCFEMEAAGLMDNFPCLVIRGICDYADSHKNKDWQEYAAATAAAYAKEFISMTPTRQVEITPKAVEI</sequence>
<evidence type="ECO:0000313" key="3">
    <source>
        <dbReference type="Proteomes" id="UP000231358"/>
    </source>
</evidence>
<dbReference type="STRING" id="656916.A0A2G7FP15"/>
<dbReference type="InterPro" id="IPR035994">
    <property type="entry name" value="Nucleoside_phosphorylase_sf"/>
</dbReference>
<evidence type="ECO:0000313" key="2">
    <source>
        <dbReference type="EMBL" id="PIG82392.1"/>
    </source>
</evidence>
<dbReference type="AlphaFoldDB" id="A0A2G7FP15"/>
<dbReference type="GO" id="GO:0003824">
    <property type="term" value="F:catalytic activity"/>
    <property type="evidence" value="ECO:0007669"/>
    <property type="project" value="InterPro"/>
</dbReference>
<feature type="domain" description="Nucleoside phosphorylase" evidence="1">
    <location>
        <begin position="317"/>
        <end position="611"/>
    </location>
</feature>
<accession>A0A2G7FP15</accession>
<dbReference type="GO" id="GO:0009116">
    <property type="term" value="P:nucleoside metabolic process"/>
    <property type="evidence" value="ECO:0007669"/>
    <property type="project" value="InterPro"/>
</dbReference>